<evidence type="ECO:0000313" key="2">
    <source>
        <dbReference type="EMBL" id="AGG68684.1"/>
    </source>
</evidence>
<organism evidence="2">
    <name type="scientific">Flammulina velutipes</name>
    <name type="common">Agaricus velutipes</name>
    <dbReference type="NCBI Taxonomy" id="38945"/>
    <lineage>
        <taxon>Eukaryota</taxon>
        <taxon>Fungi</taxon>
        <taxon>Dikarya</taxon>
        <taxon>Basidiomycota</taxon>
        <taxon>Agaricomycotina</taxon>
        <taxon>Agaricomycetes</taxon>
        <taxon>Agaricomycetidae</taxon>
        <taxon>Agaricales</taxon>
        <taxon>Marasmiineae</taxon>
        <taxon>Physalacriaceae</taxon>
        <taxon>Flammulina</taxon>
    </lineage>
</organism>
<dbReference type="EMBL" id="KC208597">
    <property type="protein sequence ID" value="AGG68684.1"/>
    <property type="molecule type" value="Genomic_DNA"/>
</dbReference>
<proteinExistence type="predicted"/>
<feature type="region of interest" description="Disordered" evidence="1">
    <location>
        <begin position="25"/>
        <end position="49"/>
    </location>
</feature>
<dbReference type="AlphaFoldDB" id="M4MCJ3"/>
<gene>
    <name evidence="2" type="primary">pp8</name>
</gene>
<reference evidence="2" key="1">
    <citation type="submission" date="2012-11" db="EMBL/GenBank/DDBJ databases">
        <title>A and B mating-type loci molecular structure of two compatible monokaryons from Flammulina velutipes.</title>
        <authorList>
            <person name="Xie B.G."/>
            <person name="Wang W."/>
        </authorList>
    </citation>
    <scope>NUCLEOTIDE SEQUENCE</scope>
    <source>
        <strain evidence="2">L11</strain>
    </source>
</reference>
<name>M4MCJ3_FLAVE</name>
<accession>M4MCJ3</accession>
<sequence>MDAFTALFPDIDSFILTPAVTSEENPDPCVEFERMNDPSVSRGGACVIS</sequence>
<protein>
    <submittedName>
        <fullName evidence="2">Putative pheromone</fullName>
    </submittedName>
</protein>
<evidence type="ECO:0000256" key="1">
    <source>
        <dbReference type="SAM" id="MobiDB-lite"/>
    </source>
</evidence>